<keyword evidence="4" id="KW-1185">Reference proteome</keyword>
<dbReference type="InterPro" id="IPR013264">
    <property type="entry name" value="DNAG_N"/>
</dbReference>
<name>A0A1A9VKA8_GLOAU</name>
<dbReference type="STRING" id="7395.A0A1A9VKA8"/>
<evidence type="ECO:0000256" key="1">
    <source>
        <dbReference type="SAM" id="Coils"/>
    </source>
</evidence>
<accession>A0A1A9VKA8</accession>
<dbReference type="PANTHER" id="PTHR30313">
    <property type="entry name" value="DNA PRIMASE"/>
    <property type="match status" value="1"/>
</dbReference>
<evidence type="ECO:0000313" key="4">
    <source>
        <dbReference type="Proteomes" id="UP000078200"/>
    </source>
</evidence>
<protein>
    <recommendedName>
        <fullName evidence="2">Toprim domain-containing protein</fullName>
    </recommendedName>
</protein>
<reference evidence="3" key="1">
    <citation type="submission" date="2020-05" db="UniProtKB">
        <authorList>
            <consortium name="EnsemblMetazoa"/>
        </authorList>
    </citation>
    <scope>IDENTIFICATION</scope>
    <source>
        <strain evidence="3">TTRI</strain>
    </source>
</reference>
<dbReference type="Gene3D" id="3.40.1360.10">
    <property type="match status" value="1"/>
</dbReference>
<dbReference type="GO" id="GO:0022857">
    <property type="term" value="F:transmembrane transporter activity"/>
    <property type="evidence" value="ECO:0007669"/>
    <property type="project" value="InterPro"/>
</dbReference>
<dbReference type="InterPro" id="IPR050219">
    <property type="entry name" value="DnaG_primase"/>
</dbReference>
<dbReference type="Gene3D" id="2.40.50.100">
    <property type="match status" value="1"/>
</dbReference>
<evidence type="ECO:0000313" key="3">
    <source>
        <dbReference type="EnsemblMetazoa" id="GAUT039706-PA"/>
    </source>
</evidence>
<dbReference type="InterPro" id="IPR006295">
    <property type="entry name" value="DNA_primase_DnaG"/>
</dbReference>
<keyword evidence="1" id="KW-0175">Coiled coil</keyword>
<dbReference type="Pfam" id="PF25917">
    <property type="entry name" value="BSH_RND"/>
    <property type="match status" value="1"/>
</dbReference>
<dbReference type="NCBIfam" id="TIGR01391">
    <property type="entry name" value="dnaG"/>
    <property type="match status" value="1"/>
</dbReference>
<dbReference type="InterPro" id="IPR037068">
    <property type="entry name" value="DNA_primase_core_N_sf"/>
</dbReference>
<proteinExistence type="predicted"/>
<dbReference type="VEuPathDB" id="VectorBase:GAUT039706"/>
<dbReference type="InterPro" id="IPR006171">
    <property type="entry name" value="TOPRIM_dom"/>
</dbReference>
<dbReference type="PROSITE" id="PS50880">
    <property type="entry name" value="TOPRIM"/>
    <property type="match status" value="1"/>
</dbReference>
<dbReference type="SUPFAM" id="SSF111369">
    <property type="entry name" value="HlyD-like secretion proteins"/>
    <property type="match status" value="1"/>
</dbReference>
<dbReference type="SUPFAM" id="SSF56731">
    <property type="entry name" value="DNA primase core"/>
    <property type="match status" value="1"/>
</dbReference>
<dbReference type="NCBIfam" id="TIGR01730">
    <property type="entry name" value="RND_mfp"/>
    <property type="match status" value="1"/>
</dbReference>
<dbReference type="EnsemblMetazoa" id="GAUT039706-RA">
    <property type="protein sequence ID" value="GAUT039706-PA"/>
    <property type="gene ID" value="GAUT039706"/>
</dbReference>
<dbReference type="Pfam" id="PF08275">
    <property type="entry name" value="DNAG_N"/>
    <property type="match status" value="1"/>
</dbReference>
<dbReference type="SMART" id="SM00493">
    <property type="entry name" value="TOPRIM"/>
    <property type="match status" value="1"/>
</dbReference>
<dbReference type="Pfam" id="PF13662">
    <property type="entry name" value="Toprim_4"/>
    <property type="match status" value="1"/>
</dbReference>
<feature type="coiled-coil region" evidence="1">
    <location>
        <begin position="636"/>
        <end position="663"/>
    </location>
</feature>
<dbReference type="PANTHER" id="PTHR30313:SF2">
    <property type="entry name" value="DNA PRIMASE"/>
    <property type="match status" value="1"/>
</dbReference>
<dbReference type="Gene3D" id="3.90.980.10">
    <property type="entry name" value="DNA primase, catalytic core, N-terminal domain"/>
    <property type="match status" value="1"/>
</dbReference>
<dbReference type="CDD" id="cd03364">
    <property type="entry name" value="TOPRIM_DnaG_primases"/>
    <property type="match status" value="1"/>
</dbReference>
<dbReference type="InterPro" id="IPR034151">
    <property type="entry name" value="TOPRIM_DnaG_bac"/>
</dbReference>
<dbReference type="FunFam" id="3.40.1360.10:FF:000002">
    <property type="entry name" value="DNA primase"/>
    <property type="match status" value="1"/>
</dbReference>
<dbReference type="Gene3D" id="2.40.30.170">
    <property type="match status" value="1"/>
</dbReference>
<dbReference type="Proteomes" id="UP000078200">
    <property type="component" value="Unassembled WGS sequence"/>
</dbReference>
<dbReference type="InterPro" id="IPR006143">
    <property type="entry name" value="RND_pump_MFP"/>
</dbReference>
<feature type="domain" description="Toprim" evidence="2">
    <location>
        <begin position="195"/>
        <end position="277"/>
    </location>
</feature>
<dbReference type="Gene3D" id="1.10.287.470">
    <property type="entry name" value="Helix hairpin bin"/>
    <property type="match status" value="1"/>
</dbReference>
<dbReference type="GO" id="GO:0006269">
    <property type="term" value="P:DNA replication, synthesis of primer"/>
    <property type="evidence" value="ECO:0007669"/>
    <property type="project" value="InterPro"/>
</dbReference>
<organism evidence="3 4">
    <name type="scientific">Glossina austeni</name>
    <name type="common">Savannah tsetse fly</name>
    <dbReference type="NCBI Taxonomy" id="7395"/>
    <lineage>
        <taxon>Eukaryota</taxon>
        <taxon>Metazoa</taxon>
        <taxon>Ecdysozoa</taxon>
        <taxon>Arthropoda</taxon>
        <taxon>Hexapoda</taxon>
        <taxon>Insecta</taxon>
        <taxon>Pterygota</taxon>
        <taxon>Neoptera</taxon>
        <taxon>Endopterygota</taxon>
        <taxon>Diptera</taxon>
        <taxon>Brachycera</taxon>
        <taxon>Muscomorpha</taxon>
        <taxon>Hippoboscoidea</taxon>
        <taxon>Glossinidae</taxon>
        <taxon>Glossina</taxon>
    </lineage>
</organism>
<sequence>MDHINIIKSKLLLSDIVASGDAFEFISQTEGLSFKEALERLASVTGVELPKSLSITKEDNKLFLALDLAANWFAQKNQGVVDYLKQRKILPKIIDKFKIGYAPSSGLKEYLNSSGIEDKILIDIGLVNKNFHDYFYDRLIFPIYNIAGRVIGFGGRALSSEQQPKYLNSPESQLFKKRENLYGLNFALSEIRKKQHIFVVEGYMDTIALHQAGISNAVAPLGTAISAEQIKNLWRFAKEISICMDGDSAGRHAATRVAELALPILEPGYTLKFVTLPSNKDPYDICNELEYKKEDVLTALDHSTKLHSEYLWHHIVNNSLQSYEKLAPEKYSVLEHKFMEYVNTISNSSIRRYYRDYFYNKASELRSSFKKQIFNSKTGATKGEYLHNKSPELIEAEQNQAVILRIAVEFPEILNRPIFFEQFSHFEFTNEMKRLQQRIIDVISNKSKLGKEALLQELKQFDVIKYVFEKTSVLNSQLSERKSAEIVWNNIVLLKELNALRKERTEARLSGNLDLEGSSSAFLKKDQAVHSDNATSSFSVKTQECAPQNRTIYLNFSGTVNPLHRASLVPKISGKIIAIYLPDGEKVKRDDVVLKIEDYDRIEQAQKAKALLKQREIEYDSSHKLNKKGYGAQIQVEAAFTALQSAKADLKRLELDLENTAVTSPIDGYIDKINANEGDFVNAGQKIADVVNFDQILVVLYISENEVNKIELGSTAQINLLDGKELAGEVSFISKIAEPETGSYRVEVKVTNNKMISLQGLTANVRLPSGERFTYKVPSSALSLSDEGALGIKIVDDNNYVIFVPIEIVDHESDGVWIVANNEGKPIKLIVLGHLFVKPGDKV</sequence>
<dbReference type="AlphaFoldDB" id="A0A1A9VKA8"/>
<evidence type="ECO:0000259" key="2">
    <source>
        <dbReference type="PROSITE" id="PS50880"/>
    </source>
</evidence>
<dbReference type="GO" id="GO:0005737">
    <property type="term" value="C:cytoplasm"/>
    <property type="evidence" value="ECO:0007669"/>
    <property type="project" value="TreeGrafter"/>
</dbReference>
<dbReference type="GO" id="GO:0016020">
    <property type="term" value="C:membrane"/>
    <property type="evidence" value="ECO:0007669"/>
    <property type="project" value="InterPro"/>
</dbReference>
<dbReference type="InterPro" id="IPR058625">
    <property type="entry name" value="MdtA-like_BSH"/>
</dbReference>